<evidence type="ECO:0000313" key="10">
    <source>
        <dbReference type="EMBL" id="MFB9769005.1"/>
    </source>
</evidence>
<keyword evidence="2" id="KW-0815">Transposition</keyword>
<dbReference type="Pfam" id="PF12323">
    <property type="entry name" value="HTH_OrfB_IS605"/>
    <property type="match status" value="1"/>
</dbReference>
<evidence type="ECO:0000256" key="1">
    <source>
        <dbReference type="ARBA" id="ARBA00008761"/>
    </source>
</evidence>
<dbReference type="InterPro" id="IPR010095">
    <property type="entry name" value="Cas12f1-like_TNB"/>
</dbReference>
<dbReference type="RefSeq" id="WP_137643060.1">
    <property type="nucleotide sequence ID" value="NZ_BJEA01000013.1"/>
</dbReference>
<organism evidence="10 11">
    <name type="scientific">Lactiplantibacillus modestisalitolerans</name>
    <dbReference type="NCBI Taxonomy" id="1457219"/>
    <lineage>
        <taxon>Bacteria</taxon>
        <taxon>Bacillati</taxon>
        <taxon>Bacillota</taxon>
        <taxon>Bacilli</taxon>
        <taxon>Lactobacillales</taxon>
        <taxon>Lactobacillaceae</taxon>
        <taxon>Lactiplantibacillus</taxon>
    </lineage>
</organism>
<accession>A0ABV5WS91</accession>
<reference evidence="10 11" key="1">
    <citation type="submission" date="2024-09" db="EMBL/GenBank/DDBJ databases">
        <authorList>
            <person name="Sun Q."/>
            <person name="Mori K."/>
        </authorList>
    </citation>
    <scope>NUCLEOTIDE SEQUENCE [LARGE SCALE GENOMIC DNA]</scope>
    <source>
        <strain evidence="10 11">TBRC 4576</strain>
    </source>
</reference>
<feature type="domain" description="Transposase putative helix-turn-helix" evidence="9">
    <location>
        <begin position="13"/>
        <end position="48"/>
    </location>
</feature>
<dbReference type="Pfam" id="PF07282">
    <property type="entry name" value="Cas12f1-like_TNB"/>
    <property type="match status" value="1"/>
</dbReference>
<gene>
    <name evidence="10" type="ORF">ACFFLI_03840</name>
</gene>
<evidence type="ECO:0000256" key="3">
    <source>
        <dbReference type="ARBA" id="ARBA00022723"/>
    </source>
</evidence>
<keyword evidence="10" id="KW-0255">Endonuclease</keyword>
<keyword evidence="3" id="KW-0479">Metal-binding</keyword>
<evidence type="ECO:0000313" key="11">
    <source>
        <dbReference type="Proteomes" id="UP001589691"/>
    </source>
</evidence>
<keyword evidence="4" id="KW-0862">Zinc</keyword>
<keyword evidence="6" id="KW-0233">DNA recombination</keyword>
<feature type="domain" description="Cas12f1-like TNB" evidence="8">
    <location>
        <begin position="341"/>
        <end position="411"/>
    </location>
</feature>
<keyword evidence="11" id="KW-1185">Reference proteome</keyword>
<evidence type="ECO:0000256" key="2">
    <source>
        <dbReference type="ARBA" id="ARBA00022578"/>
    </source>
</evidence>
<dbReference type="InterPro" id="IPR001959">
    <property type="entry name" value="Transposase"/>
</dbReference>
<name>A0ABV5WS91_9LACO</name>
<evidence type="ECO:0000259" key="7">
    <source>
        <dbReference type="Pfam" id="PF01385"/>
    </source>
</evidence>
<evidence type="ECO:0000256" key="5">
    <source>
        <dbReference type="ARBA" id="ARBA00023125"/>
    </source>
</evidence>
<feature type="domain" description="Probable transposase IS891/IS1136/IS1341" evidence="7">
    <location>
        <begin position="218"/>
        <end position="328"/>
    </location>
</feature>
<keyword evidence="10" id="KW-0540">Nuclease</keyword>
<sequence>MSKTMAQLPYHYGVKIRIFPSTEQKRLIKRNSDASRFIYNEMNGINRELYLLRQVKLPIKLVQQRIQTLENRIKSPATGISNIHGWLNNPDYDSDMKANTIKNYRSAWNLFRKVHRSGTPVFHKRRTEQRYQTSNHYTAKRGEPNMMNGSLRLLDCKHVRIAKLGRVRFKGMPQNLYARRDNIRIGTATISMDATGRYYLSLQLGSEQPFVKKLNAAIQSSIGIDLNTDNFLTDSTGNIVANPRYYRSIRGKLAKAQRKLSRRALRAKKEHRSLRDAKNYQKQRLVVANIQRKVANRRNNFLHLISTTLIKNHDLVVAEELRSKNLLRNHALAMSIADVGWRTFLEMLSYKANLYDRQFVTVSPRNTTQTCYACSFVMGTRNTSKLTLADREWTCPNCGIHHIRDLNAAQNTLAKGLAK</sequence>
<evidence type="ECO:0000259" key="8">
    <source>
        <dbReference type="Pfam" id="PF07282"/>
    </source>
</evidence>
<evidence type="ECO:0000256" key="4">
    <source>
        <dbReference type="ARBA" id="ARBA00022833"/>
    </source>
</evidence>
<evidence type="ECO:0000256" key="6">
    <source>
        <dbReference type="ARBA" id="ARBA00023172"/>
    </source>
</evidence>
<dbReference type="GO" id="GO:0004519">
    <property type="term" value="F:endonuclease activity"/>
    <property type="evidence" value="ECO:0007669"/>
    <property type="project" value="UniProtKB-KW"/>
</dbReference>
<comment type="caution">
    <text evidence="10">The sequence shown here is derived from an EMBL/GenBank/DDBJ whole genome shotgun (WGS) entry which is preliminary data.</text>
</comment>
<dbReference type="NCBIfam" id="NF040570">
    <property type="entry name" value="guided_TnpB"/>
    <property type="match status" value="1"/>
</dbReference>
<dbReference type="InterPro" id="IPR021027">
    <property type="entry name" value="Transposase_put_HTH"/>
</dbReference>
<dbReference type="EMBL" id="JBHLZY010000008">
    <property type="protein sequence ID" value="MFB9769005.1"/>
    <property type="molecule type" value="Genomic_DNA"/>
</dbReference>
<keyword evidence="5" id="KW-0238">DNA-binding</keyword>
<protein>
    <submittedName>
        <fullName evidence="10">RNA-guided endonuclease InsQ/TnpB family protein</fullName>
    </submittedName>
</protein>
<dbReference type="Pfam" id="PF01385">
    <property type="entry name" value="OrfB_IS605"/>
    <property type="match status" value="1"/>
</dbReference>
<proteinExistence type="inferred from homology"/>
<comment type="similarity">
    <text evidence="1">In the C-terminal section; belongs to the transposase 35 family.</text>
</comment>
<dbReference type="Proteomes" id="UP001589691">
    <property type="component" value="Unassembled WGS sequence"/>
</dbReference>
<evidence type="ECO:0000259" key="9">
    <source>
        <dbReference type="Pfam" id="PF12323"/>
    </source>
</evidence>
<keyword evidence="10" id="KW-0378">Hydrolase</keyword>